<dbReference type="SUPFAM" id="SSF48056">
    <property type="entry name" value="Di-copper centre-containing domain"/>
    <property type="match status" value="1"/>
</dbReference>
<feature type="domain" description="Tyrosinase copper-binding" evidence="13">
    <location>
        <begin position="369"/>
        <end position="380"/>
    </location>
</feature>
<evidence type="ECO:0000313" key="15">
    <source>
        <dbReference type="Proteomes" id="UP000325577"/>
    </source>
</evidence>
<evidence type="ECO:0000256" key="11">
    <source>
        <dbReference type="SAM" id="MobiDB-lite"/>
    </source>
</evidence>
<gene>
    <name evidence="14" type="ORF">F0562_018476</name>
</gene>
<evidence type="ECO:0000259" key="12">
    <source>
        <dbReference type="PROSITE" id="PS00497"/>
    </source>
</evidence>
<comment type="cofactor">
    <cofactor evidence="8">
        <name>Cu(2+)</name>
        <dbReference type="ChEBI" id="CHEBI:29036"/>
    </cofactor>
    <text evidence="8">Binds 2 copper ions per subunit.</text>
</comment>
<evidence type="ECO:0000256" key="10">
    <source>
        <dbReference type="PIRSR" id="PIRSR000290-3"/>
    </source>
</evidence>
<evidence type="ECO:0000256" key="7">
    <source>
        <dbReference type="ARBA" id="ARBA00023157"/>
    </source>
</evidence>
<dbReference type="InterPro" id="IPR022739">
    <property type="entry name" value="Polyphenol_oxidase_cen"/>
</dbReference>
<keyword evidence="4" id="KW-0883">Thioether bond</keyword>
<dbReference type="PRINTS" id="PR00092">
    <property type="entry name" value="TYROSINASE"/>
</dbReference>
<reference evidence="14 15" key="1">
    <citation type="submission" date="2019-09" db="EMBL/GenBank/DDBJ databases">
        <title>A chromosome-level genome assembly of the Chinese tupelo Nyssa sinensis.</title>
        <authorList>
            <person name="Yang X."/>
            <person name="Kang M."/>
            <person name="Yang Y."/>
            <person name="Xiong H."/>
            <person name="Wang M."/>
            <person name="Zhang Z."/>
            <person name="Wang Z."/>
            <person name="Wu H."/>
            <person name="Ma T."/>
            <person name="Liu J."/>
            <person name="Xi Z."/>
        </authorList>
    </citation>
    <scope>NUCLEOTIDE SEQUENCE [LARGE SCALE GENOMIC DNA]</scope>
    <source>
        <strain evidence="14">J267</strain>
        <tissue evidence="14">Leaf</tissue>
    </source>
</reference>
<feature type="cross-link" description="2'-(S-cysteinyl)-histidine (Cys-His)" evidence="10">
    <location>
        <begin position="193"/>
        <end position="210"/>
    </location>
</feature>
<dbReference type="PIRSF" id="PIRSF000290">
    <property type="entry name" value="PPO_plant"/>
    <property type="match status" value="1"/>
</dbReference>
<evidence type="ECO:0000256" key="2">
    <source>
        <dbReference type="ARBA" id="ARBA00011245"/>
    </source>
</evidence>
<feature type="binding site" evidence="8">
    <location>
        <position position="376"/>
    </location>
    <ligand>
        <name>Cu cation</name>
        <dbReference type="ChEBI" id="CHEBI:23378"/>
        <label>B</label>
    </ligand>
</feature>
<dbReference type="InterPro" id="IPR050316">
    <property type="entry name" value="Tyrosinase/Hemocyanin"/>
</dbReference>
<evidence type="ECO:0000256" key="5">
    <source>
        <dbReference type="ARBA" id="ARBA00023002"/>
    </source>
</evidence>
<feature type="binding site" evidence="8">
    <location>
        <position position="346"/>
    </location>
    <ligand>
        <name>Cu cation</name>
        <dbReference type="ChEBI" id="CHEBI:23378"/>
        <label>B</label>
    </ligand>
</feature>
<dbReference type="InterPro" id="IPR022740">
    <property type="entry name" value="Polyphenol_oxidase_C"/>
</dbReference>
<dbReference type="InterPro" id="IPR002227">
    <property type="entry name" value="Tyrosinase_Cu-bd"/>
</dbReference>
<comment type="similarity">
    <text evidence="1">Belongs to the tyrosinase family.</text>
</comment>
<evidence type="ECO:0000256" key="8">
    <source>
        <dbReference type="PIRSR" id="PIRSR000290-1"/>
    </source>
</evidence>
<dbReference type="Pfam" id="PF00264">
    <property type="entry name" value="Tyrosinase"/>
    <property type="match status" value="1"/>
</dbReference>
<feature type="region of interest" description="Disordered" evidence="11">
    <location>
        <begin position="1"/>
        <end position="31"/>
    </location>
</feature>
<feature type="binding site" evidence="8">
    <location>
        <position position="219"/>
    </location>
    <ligand>
        <name>Cu cation</name>
        <dbReference type="ChEBI" id="CHEBI:23378"/>
        <label>A</label>
    </ligand>
</feature>
<dbReference type="InterPro" id="IPR008922">
    <property type="entry name" value="Di-copper_centre_dom_sf"/>
</dbReference>
<comment type="subunit">
    <text evidence="2">Monomer.</text>
</comment>
<dbReference type="Pfam" id="PF12142">
    <property type="entry name" value="PPO1_DWL"/>
    <property type="match status" value="1"/>
</dbReference>
<evidence type="ECO:0000259" key="13">
    <source>
        <dbReference type="PROSITE" id="PS00498"/>
    </source>
</evidence>
<evidence type="ECO:0000313" key="14">
    <source>
        <dbReference type="EMBL" id="KAA8515294.1"/>
    </source>
</evidence>
<keyword evidence="5" id="KW-0560">Oxidoreductase</keyword>
<evidence type="ECO:0000256" key="9">
    <source>
        <dbReference type="PIRSR" id="PIRSR000290-2"/>
    </source>
</evidence>
<accession>A0A5J4ZC26</accession>
<feature type="binding site" evidence="8">
    <location>
        <position position="342"/>
    </location>
    <ligand>
        <name>Cu cation</name>
        <dbReference type="ChEBI" id="CHEBI:23378"/>
        <label>B</label>
    </ligand>
</feature>
<keyword evidence="7 9" id="KW-1015">Disulfide bond</keyword>
<organism evidence="14 15">
    <name type="scientific">Nyssa sinensis</name>
    <dbReference type="NCBI Taxonomy" id="561372"/>
    <lineage>
        <taxon>Eukaryota</taxon>
        <taxon>Viridiplantae</taxon>
        <taxon>Streptophyta</taxon>
        <taxon>Embryophyta</taxon>
        <taxon>Tracheophyta</taxon>
        <taxon>Spermatophyta</taxon>
        <taxon>Magnoliopsida</taxon>
        <taxon>eudicotyledons</taxon>
        <taxon>Gunneridae</taxon>
        <taxon>Pentapetalae</taxon>
        <taxon>asterids</taxon>
        <taxon>Cornales</taxon>
        <taxon>Nyssaceae</taxon>
        <taxon>Nyssa</taxon>
    </lineage>
</organism>
<dbReference type="GO" id="GO:0005507">
    <property type="term" value="F:copper ion binding"/>
    <property type="evidence" value="ECO:0007669"/>
    <property type="project" value="UniProtKB-ARBA"/>
</dbReference>
<evidence type="ECO:0000256" key="6">
    <source>
        <dbReference type="ARBA" id="ARBA00023008"/>
    </source>
</evidence>
<name>A0A5J4ZC26_9ASTE</name>
<dbReference type="Proteomes" id="UP000325577">
    <property type="component" value="Linkage Group LG9"/>
</dbReference>
<keyword evidence="6 8" id="KW-0186">Copper</keyword>
<keyword evidence="15" id="KW-1185">Reference proteome</keyword>
<keyword evidence="3 8" id="KW-0479">Metal-binding</keyword>
<evidence type="ECO:0000256" key="4">
    <source>
        <dbReference type="ARBA" id="ARBA00022784"/>
    </source>
</evidence>
<evidence type="ECO:0000256" key="1">
    <source>
        <dbReference type="ARBA" id="ARBA00009928"/>
    </source>
</evidence>
<dbReference type="PROSITE" id="PS00497">
    <property type="entry name" value="TYROSINASE_1"/>
    <property type="match status" value="1"/>
</dbReference>
<protein>
    <recommendedName>
        <fullName evidence="12 13">Tyrosinase copper-binding domain-containing protein</fullName>
    </recommendedName>
</protein>
<dbReference type="PANTHER" id="PTHR11474">
    <property type="entry name" value="TYROSINASE FAMILY MEMBER"/>
    <property type="match status" value="1"/>
</dbReference>
<dbReference type="OrthoDB" id="6132182at2759"/>
<dbReference type="EMBL" id="CM018052">
    <property type="protein sequence ID" value="KAA8515294.1"/>
    <property type="molecule type" value="Genomic_DNA"/>
</dbReference>
<dbReference type="PROSITE" id="PS00498">
    <property type="entry name" value="TYROSINASE_2"/>
    <property type="match status" value="1"/>
</dbReference>
<dbReference type="InterPro" id="IPR016213">
    <property type="entry name" value="Polyphenol_oxidase"/>
</dbReference>
<feature type="disulfide bond" evidence="9">
    <location>
        <begin position="113"/>
        <end position="128"/>
    </location>
</feature>
<feature type="disulfide bond" evidence="9">
    <location>
        <begin position="127"/>
        <end position="190"/>
    </location>
</feature>
<dbReference type="GO" id="GO:0046148">
    <property type="term" value="P:pigment biosynthetic process"/>
    <property type="evidence" value="ECO:0007669"/>
    <property type="project" value="InterPro"/>
</dbReference>
<evidence type="ECO:0000256" key="3">
    <source>
        <dbReference type="ARBA" id="ARBA00022723"/>
    </source>
</evidence>
<feature type="domain" description="Tyrosinase copper-binding" evidence="12">
    <location>
        <begin position="210"/>
        <end position="227"/>
    </location>
</feature>
<feature type="binding site" evidence="8">
    <location>
        <position position="210"/>
    </location>
    <ligand>
        <name>Cu cation</name>
        <dbReference type="ChEBI" id="CHEBI:23378"/>
        <label>A</label>
    </ligand>
</feature>
<dbReference type="AlphaFoldDB" id="A0A5J4ZC26"/>
<feature type="binding site" evidence="8">
    <location>
        <position position="189"/>
    </location>
    <ligand>
        <name>Cu cation</name>
        <dbReference type="ChEBI" id="CHEBI:23378"/>
        <label>A</label>
    </ligand>
</feature>
<proteinExistence type="inferred from homology"/>
<dbReference type="PANTHER" id="PTHR11474:SF76">
    <property type="entry name" value="SHKT DOMAIN-CONTAINING PROTEIN"/>
    <property type="match status" value="1"/>
</dbReference>
<dbReference type="Pfam" id="PF12143">
    <property type="entry name" value="PPO1_KFDV"/>
    <property type="match status" value="1"/>
</dbReference>
<dbReference type="FunFam" id="1.10.1280.10:FF:000007">
    <property type="entry name" value="Polyphenol oxidase, chloroplastic"/>
    <property type="match status" value="1"/>
</dbReference>
<dbReference type="Gene3D" id="1.10.1280.10">
    <property type="entry name" value="Di-copper center containing domain from catechol oxidase"/>
    <property type="match status" value="1"/>
</dbReference>
<sequence length="641" mass="72275">MASFPPSTTTTTAYSSSSTTTTPIPTLSSRPVFSKTSQVSLIKKRNHRFNVSCKNTDGDQNPIASSKNAETSLGKFDRRNMLIGLGGLYGAASLGGDPLAFAEPIQAPDLTKCGAADLPTGARPTNCCPPPSTKIIDFTLPRPSNSMRVRPAAHLADKDYIAKYNRAVELMKALPADDPRNFMQQANVHCAYCDGAYHQIGFPDLELQVHNSWLFFPFHRYYLYFHEKILGKLIGDPNFALPFWNWDAPGGMQLPAIYADPKSSLYNTLRDRLHQPPTLIDLDYNPGSETPTTNQQQVSSNLTIMYRQMFANGSTARLFLGSPYRAGDEPDPGPGSLENYPHGPVHVWTGDRRQPNFEDMGNFYSAARDPIFYAHHTNVDRMWAVWKTLGGRRQDFTDRDWLDASFLFYDENAQLVRVKVRDCLDNTKLGYVYQNVDIPWLSSRPTPRLKKLVQKIKNAGRALAAETDAFPRTLDKIVRVMVARPKKKRSKKEKDEEDEILVIEGIEVDRDVYAKFDVYINDEDEPSIAPDKTEFAGSFVNVPHKHKHGKKIKTRLRLGITELLEDLGAEDDEHVLVTLVPRDGNGAVTIDQTYVFAWAYGVWCLSPKSIVKDKCYKNYPILTLNRRKWPFLGKKTAVCRV</sequence>
<dbReference type="GO" id="GO:0004097">
    <property type="term" value="F:catechol oxidase activity"/>
    <property type="evidence" value="ECO:0007669"/>
    <property type="project" value="InterPro"/>
</dbReference>